<keyword evidence="3" id="KW-1185">Reference proteome</keyword>
<reference evidence="2 3" key="1">
    <citation type="submission" date="2019-03" db="EMBL/GenBank/DDBJ databases">
        <title>Genomic Encyclopedia of Type Strains, Phase IV (KMG-IV): sequencing the most valuable type-strain genomes for metagenomic binning, comparative biology and taxonomic classification.</title>
        <authorList>
            <person name="Goeker M."/>
        </authorList>
    </citation>
    <scope>NUCLEOTIDE SEQUENCE [LARGE SCALE GENOMIC DNA]</scope>
    <source>
        <strain evidence="2 3">DSM 1837</strain>
    </source>
</reference>
<comment type="caution">
    <text evidence="2">The sequence shown here is derived from an EMBL/GenBank/DDBJ whole genome shotgun (WGS) entry which is preliminary data.</text>
</comment>
<protein>
    <submittedName>
        <fullName evidence="2">Uncharacterized protein</fullName>
    </submittedName>
</protein>
<evidence type="ECO:0000313" key="3">
    <source>
        <dbReference type="Proteomes" id="UP000295182"/>
    </source>
</evidence>
<dbReference type="EMBL" id="SLXH01000052">
    <property type="protein sequence ID" value="TCP10954.1"/>
    <property type="molecule type" value="Genomic_DNA"/>
</dbReference>
<organism evidence="2 3">
    <name type="scientific">Simplicispira metamorpha</name>
    <dbReference type="NCBI Taxonomy" id="80881"/>
    <lineage>
        <taxon>Bacteria</taxon>
        <taxon>Pseudomonadati</taxon>
        <taxon>Pseudomonadota</taxon>
        <taxon>Betaproteobacteria</taxon>
        <taxon>Burkholderiales</taxon>
        <taxon>Comamonadaceae</taxon>
        <taxon>Simplicispira</taxon>
    </lineage>
</organism>
<dbReference type="Proteomes" id="UP000295182">
    <property type="component" value="Unassembled WGS sequence"/>
</dbReference>
<evidence type="ECO:0000313" key="2">
    <source>
        <dbReference type="EMBL" id="TCP10954.1"/>
    </source>
</evidence>
<proteinExistence type="predicted"/>
<gene>
    <name evidence="2" type="ORF">EV674_1527</name>
</gene>
<dbReference type="SUPFAM" id="SSF46785">
    <property type="entry name" value="Winged helix' DNA-binding domain"/>
    <property type="match status" value="1"/>
</dbReference>
<name>A0A4R2MWC2_9BURK</name>
<feature type="region of interest" description="Disordered" evidence="1">
    <location>
        <begin position="128"/>
        <end position="153"/>
    </location>
</feature>
<sequence length="307" mass="33770">MTVIAPTVVYPSLISRACAALDESPVFKDVPDGYLRVILRIVKKINLKRLNSPILASRATLAEESGKSVETVHRVVRWLEERGLVEREQRARPALRGSSSPLVPTQQLLDALLLSAVARASVDEAHSAKGTRPVAGEPAAVANKSSARPANQETPFERVGKVLLPRDLAWLVKEQGMNCSGVLHLMKLAGQSKQRLSTVVAATRKYLESLQGRELYAYLRALLGKGKDFGLRATEETRGAAETQEREYLKQKAQDLVGRTFQNQDRTLVVKVDDSGVLIEVRNGQRAARPFCRSFVEAIEAGRLRGV</sequence>
<dbReference type="InterPro" id="IPR036390">
    <property type="entry name" value="WH_DNA-bd_sf"/>
</dbReference>
<evidence type="ECO:0000256" key="1">
    <source>
        <dbReference type="SAM" id="MobiDB-lite"/>
    </source>
</evidence>
<dbReference type="AlphaFoldDB" id="A0A4R2MWC2"/>
<accession>A0A4R2MWC2</accession>
<feature type="compositionally biased region" description="Polar residues" evidence="1">
    <location>
        <begin position="143"/>
        <end position="153"/>
    </location>
</feature>